<dbReference type="RefSeq" id="WP_112224308.1">
    <property type="nucleotide sequence ID" value="NZ_CP047673.1"/>
</dbReference>
<protein>
    <submittedName>
        <fullName evidence="2">PilZ domain-containing protein</fullName>
    </submittedName>
</protein>
<accession>A0A365KQP1</accession>
<evidence type="ECO:0000313" key="2">
    <source>
        <dbReference type="EMBL" id="RAZ75497.1"/>
    </source>
</evidence>
<comment type="caution">
    <text evidence="2">The sequence shown here is derived from an EMBL/GenBank/DDBJ whole genome shotgun (WGS) entry which is preliminary data.</text>
</comment>
<organism evidence="2 3">
    <name type="scientific">Planococcus halotolerans</name>
    <dbReference type="NCBI Taxonomy" id="2233542"/>
    <lineage>
        <taxon>Bacteria</taxon>
        <taxon>Bacillati</taxon>
        <taxon>Bacillota</taxon>
        <taxon>Bacilli</taxon>
        <taxon>Bacillales</taxon>
        <taxon>Caryophanaceae</taxon>
        <taxon>Planococcus</taxon>
    </lineage>
</organism>
<sequence>MSENRREFFRVIFHESVNGKITRLGEAPMSIVVDNISVNGMRFNSPVNIPMGERLECSFEILEQAFLLEGTIVRKSTRNDRVEYGVGFTIDQETSSQLFKHLNYYQIRQRKGSYAD</sequence>
<dbReference type="SUPFAM" id="SSF141371">
    <property type="entry name" value="PilZ domain-like"/>
    <property type="match status" value="1"/>
</dbReference>
<dbReference type="Gene3D" id="2.40.10.220">
    <property type="entry name" value="predicted glycosyltransferase like domains"/>
    <property type="match status" value="1"/>
</dbReference>
<evidence type="ECO:0000313" key="3">
    <source>
        <dbReference type="Proteomes" id="UP000251002"/>
    </source>
</evidence>
<dbReference type="EMBL" id="QLZR01000006">
    <property type="protein sequence ID" value="RAZ75497.1"/>
    <property type="molecule type" value="Genomic_DNA"/>
</dbReference>
<dbReference type="Proteomes" id="UP000251002">
    <property type="component" value="Unassembled WGS sequence"/>
</dbReference>
<name>A0A365KQP1_9BACL</name>
<evidence type="ECO:0000259" key="1">
    <source>
        <dbReference type="Pfam" id="PF07238"/>
    </source>
</evidence>
<dbReference type="GO" id="GO:0035438">
    <property type="term" value="F:cyclic-di-GMP binding"/>
    <property type="evidence" value="ECO:0007669"/>
    <property type="project" value="InterPro"/>
</dbReference>
<dbReference type="AlphaFoldDB" id="A0A365KQP1"/>
<dbReference type="Pfam" id="PF07238">
    <property type="entry name" value="PilZ"/>
    <property type="match status" value="1"/>
</dbReference>
<keyword evidence="3" id="KW-1185">Reference proteome</keyword>
<gene>
    <name evidence="2" type="ORF">DP120_14100</name>
</gene>
<dbReference type="InterPro" id="IPR009875">
    <property type="entry name" value="PilZ_domain"/>
</dbReference>
<reference evidence="2 3" key="1">
    <citation type="submission" date="2018-06" db="EMBL/GenBank/DDBJ databases">
        <title>The draft genome sequences of strains SCU63 and S1.</title>
        <authorList>
            <person name="Gan L."/>
        </authorList>
    </citation>
    <scope>NUCLEOTIDE SEQUENCE [LARGE SCALE GENOMIC DNA]</scope>
    <source>
        <strain evidence="2 3">SCU63</strain>
    </source>
</reference>
<proteinExistence type="predicted"/>
<feature type="domain" description="PilZ" evidence="1">
    <location>
        <begin position="4"/>
        <end position="98"/>
    </location>
</feature>